<name>A0A8J7AAA3_DESMC</name>
<dbReference type="RefSeq" id="WP_193915811.1">
    <property type="nucleotide sequence ID" value="NZ_JADEXS020000001.1"/>
</dbReference>
<protein>
    <submittedName>
        <fullName evidence="2">Nif11-like leader peptide family RiPP</fullName>
    </submittedName>
</protein>
<dbReference type="InterPro" id="IPR012903">
    <property type="entry name" value="Nif11"/>
</dbReference>
<dbReference type="NCBIfam" id="TIGR03798">
    <property type="entry name" value="leader_Nif11"/>
    <property type="match status" value="1"/>
</dbReference>
<dbReference type="Pfam" id="PF07862">
    <property type="entry name" value="Nif11"/>
    <property type="match status" value="1"/>
</dbReference>
<dbReference type="EMBL" id="JADEXS010000105">
    <property type="protein sequence ID" value="MBE9022798.1"/>
    <property type="molecule type" value="Genomic_DNA"/>
</dbReference>
<dbReference type="AlphaFoldDB" id="A0A8J7AAA3"/>
<evidence type="ECO:0000259" key="1">
    <source>
        <dbReference type="Pfam" id="PF07862"/>
    </source>
</evidence>
<feature type="domain" description="Nif11" evidence="1">
    <location>
        <begin position="1"/>
        <end position="48"/>
    </location>
</feature>
<evidence type="ECO:0000313" key="3">
    <source>
        <dbReference type="Proteomes" id="UP000622533"/>
    </source>
</evidence>
<reference evidence="2" key="1">
    <citation type="submission" date="2020-10" db="EMBL/GenBank/DDBJ databases">
        <authorList>
            <person name="Castelo-Branco R."/>
            <person name="Eusebio N."/>
            <person name="Adriana R."/>
            <person name="Vieira A."/>
            <person name="Brugerolle De Fraissinette N."/>
            <person name="Rezende De Castro R."/>
            <person name="Schneider M.P."/>
            <person name="Vasconcelos V."/>
            <person name="Leao P.N."/>
        </authorList>
    </citation>
    <scope>NUCLEOTIDE SEQUENCE</scope>
    <source>
        <strain evidence="2">LEGE 12446</strain>
    </source>
</reference>
<evidence type="ECO:0000313" key="2">
    <source>
        <dbReference type="EMBL" id="MBE9022798.1"/>
    </source>
</evidence>
<sequence length="83" mass="9221">MSKETVRGFFKVAENDEVLQEKLKAGNSSTSIIQMANERGYQFTTEELQVFMQEVTAADAELSEDELEAVAGGLKIKIHIVVE</sequence>
<keyword evidence="3" id="KW-1185">Reference proteome</keyword>
<gene>
    <name evidence="2" type="ORF">IQ276_10245</name>
</gene>
<proteinExistence type="predicted"/>
<comment type="caution">
    <text evidence="2">The sequence shown here is derived from an EMBL/GenBank/DDBJ whole genome shotgun (WGS) entry which is preliminary data.</text>
</comment>
<accession>A0A8J7AAA3</accession>
<organism evidence="2 3">
    <name type="scientific">Desmonostoc muscorum LEGE 12446</name>
    <dbReference type="NCBI Taxonomy" id="1828758"/>
    <lineage>
        <taxon>Bacteria</taxon>
        <taxon>Bacillati</taxon>
        <taxon>Cyanobacteriota</taxon>
        <taxon>Cyanophyceae</taxon>
        <taxon>Nostocales</taxon>
        <taxon>Nostocaceae</taxon>
        <taxon>Desmonostoc</taxon>
    </lineage>
</organism>
<dbReference type="InterPro" id="IPR022516">
    <property type="entry name" value="CHP03798_Ocin"/>
</dbReference>
<dbReference type="Proteomes" id="UP000622533">
    <property type="component" value="Unassembled WGS sequence"/>
</dbReference>